<dbReference type="Proteomes" id="UP000500857">
    <property type="component" value="Chromosome"/>
</dbReference>
<keyword evidence="3" id="KW-0808">Transferase</keyword>
<dbReference type="Gene3D" id="3.40.50.2000">
    <property type="entry name" value="Glycogen Phosphorylase B"/>
    <property type="match status" value="2"/>
</dbReference>
<dbReference type="EMBL" id="CP051167">
    <property type="protein sequence ID" value="QIZ72407.1"/>
    <property type="molecule type" value="Genomic_DNA"/>
</dbReference>
<sequence>MKKNFSSTRVSTDVACFLGFLGGGGAERVILNLTTGFVNRGLNVDLVLANTGSPHLWQVPPEVNIVDLKARKLSSSLPALVGYLRRVRPPALLSTLHYTNEIAIAAKYFARVDTRVVVREANQLSLDVGQSKAWKKRAIPWFVRYLYPLADGVVTVSRGVAEDLSRVCGLPLEKIQVIYNPTITPDLGIKAEETLNHPWFEPGQPPVILAVGKLQAQKDFPTLIRAFARVRERTAARLMILGWGPDRSQLEALVEELGLQEDVALPDHVANPYAYMKRSTVFVLSSAWEGLPNVLIEAMAVGIPVVSTDCKSGPSEILKEGEYGLLIPVGNPQAMAEAILTVLSGSSRAIAPDWLEQFSLDYAVNKYLEILQVT</sequence>
<evidence type="ECO:0000259" key="2">
    <source>
        <dbReference type="Pfam" id="PF13439"/>
    </source>
</evidence>
<proteinExistence type="predicted"/>
<protein>
    <submittedName>
        <fullName evidence="3">Glycosyltransferase</fullName>
    </submittedName>
</protein>
<evidence type="ECO:0000313" key="4">
    <source>
        <dbReference type="Proteomes" id="UP000500857"/>
    </source>
</evidence>
<dbReference type="RefSeq" id="WP_168570556.1">
    <property type="nucleotide sequence ID" value="NZ_CP051167.1"/>
</dbReference>
<name>A0A6H1U208_9CYAN</name>
<feature type="domain" description="Glycosyltransferase subfamily 4-like N-terminal" evidence="2">
    <location>
        <begin position="24"/>
        <end position="181"/>
    </location>
</feature>
<dbReference type="Pfam" id="PF00534">
    <property type="entry name" value="Glycos_transf_1"/>
    <property type="match status" value="1"/>
</dbReference>
<reference evidence="3 4" key="1">
    <citation type="submission" date="2020-04" db="EMBL/GenBank/DDBJ databases">
        <authorList>
            <person name="Basu S."/>
            <person name="Maruthanayagam V."/>
            <person name="Chakraborty S."/>
            <person name="Pramanik A."/>
            <person name="Mukherjee J."/>
            <person name="Brink B."/>
        </authorList>
    </citation>
    <scope>NUCLEOTIDE SEQUENCE [LARGE SCALE GENOMIC DNA]</scope>
    <source>
        <strain evidence="3 4">AP17</strain>
    </source>
</reference>
<dbReference type="Pfam" id="PF13439">
    <property type="entry name" value="Glyco_transf_4"/>
    <property type="match status" value="1"/>
</dbReference>
<keyword evidence="4" id="KW-1185">Reference proteome</keyword>
<organism evidence="3 4">
    <name type="scientific">Oxynema aestuarii AP17</name>
    <dbReference type="NCBI Taxonomy" id="2064643"/>
    <lineage>
        <taxon>Bacteria</taxon>
        <taxon>Bacillati</taxon>
        <taxon>Cyanobacteriota</taxon>
        <taxon>Cyanophyceae</taxon>
        <taxon>Oscillatoriophycideae</taxon>
        <taxon>Oscillatoriales</taxon>
        <taxon>Oscillatoriaceae</taxon>
        <taxon>Oxynema</taxon>
        <taxon>Oxynema aestuarii</taxon>
    </lineage>
</organism>
<dbReference type="PANTHER" id="PTHR12526">
    <property type="entry name" value="GLYCOSYLTRANSFERASE"/>
    <property type="match status" value="1"/>
</dbReference>
<dbReference type="InterPro" id="IPR028098">
    <property type="entry name" value="Glyco_trans_4-like_N"/>
</dbReference>
<evidence type="ECO:0000259" key="1">
    <source>
        <dbReference type="Pfam" id="PF00534"/>
    </source>
</evidence>
<evidence type="ECO:0000313" key="3">
    <source>
        <dbReference type="EMBL" id="QIZ72407.1"/>
    </source>
</evidence>
<dbReference type="CDD" id="cd03811">
    <property type="entry name" value="GT4_GT28_WabH-like"/>
    <property type="match status" value="1"/>
</dbReference>
<dbReference type="SUPFAM" id="SSF53756">
    <property type="entry name" value="UDP-Glycosyltransferase/glycogen phosphorylase"/>
    <property type="match status" value="1"/>
</dbReference>
<dbReference type="GO" id="GO:0016740">
    <property type="term" value="F:transferase activity"/>
    <property type="evidence" value="ECO:0007669"/>
    <property type="project" value="UniProtKB-KW"/>
</dbReference>
<dbReference type="PANTHER" id="PTHR12526:SF630">
    <property type="entry name" value="GLYCOSYLTRANSFERASE"/>
    <property type="match status" value="1"/>
</dbReference>
<accession>A0A6H1U208</accession>
<dbReference type="AlphaFoldDB" id="A0A6H1U208"/>
<feature type="domain" description="Glycosyl transferase family 1" evidence="1">
    <location>
        <begin position="199"/>
        <end position="346"/>
    </location>
</feature>
<gene>
    <name evidence="3" type="ORF">HCG48_18955</name>
</gene>
<dbReference type="KEGG" id="oxy:HCG48_18955"/>
<dbReference type="InterPro" id="IPR001296">
    <property type="entry name" value="Glyco_trans_1"/>
</dbReference>